<feature type="domain" description="HMG box" evidence="3">
    <location>
        <begin position="14"/>
        <end position="83"/>
    </location>
</feature>
<dbReference type="InParanoid" id="A0A0V0QXD5"/>
<dbReference type="InterPro" id="IPR009071">
    <property type="entry name" value="HMG_box_dom"/>
</dbReference>
<keyword evidence="1" id="KW-0238">DNA-binding</keyword>
<evidence type="ECO:0000313" key="5">
    <source>
        <dbReference type="Proteomes" id="UP000054937"/>
    </source>
</evidence>
<organism evidence="4 5">
    <name type="scientific">Pseudocohnilembus persalinus</name>
    <name type="common">Ciliate</name>
    <dbReference type="NCBI Taxonomy" id="266149"/>
    <lineage>
        <taxon>Eukaryota</taxon>
        <taxon>Sar</taxon>
        <taxon>Alveolata</taxon>
        <taxon>Ciliophora</taxon>
        <taxon>Intramacronucleata</taxon>
        <taxon>Oligohymenophorea</taxon>
        <taxon>Scuticociliatia</taxon>
        <taxon>Philasterida</taxon>
        <taxon>Pseudocohnilembidae</taxon>
        <taxon>Pseudocohnilembus</taxon>
    </lineage>
</organism>
<dbReference type="EMBL" id="LDAU01000090">
    <property type="protein sequence ID" value="KRX06991.1"/>
    <property type="molecule type" value="Genomic_DNA"/>
</dbReference>
<comment type="caution">
    <text evidence="4">The sequence shown here is derived from an EMBL/GenBank/DDBJ whole genome shotgun (WGS) entry which is preliminary data.</text>
</comment>
<feature type="DNA-binding region" description="HMG box" evidence="1">
    <location>
        <begin position="14"/>
        <end position="83"/>
    </location>
</feature>
<evidence type="ECO:0000256" key="2">
    <source>
        <dbReference type="SAM" id="Coils"/>
    </source>
</evidence>
<reference evidence="4 5" key="1">
    <citation type="journal article" date="2015" name="Sci. Rep.">
        <title>Genome of the facultative scuticociliatosis pathogen Pseudocohnilembus persalinus provides insight into its virulence through horizontal gene transfer.</title>
        <authorList>
            <person name="Xiong J."/>
            <person name="Wang G."/>
            <person name="Cheng J."/>
            <person name="Tian M."/>
            <person name="Pan X."/>
            <person name="Warren A."/>
            <person name="Jiang C."/>
            <person name="Yuan D."/>
            <person name="Miao W."/>
        </authorList>
    </citation>
    <scope>NUCLEOTIDE SEQUENCE [LARGE SCALE GENOMIC DNA]</scope>
    <source>
        <strain evidence="4">36N120E</strain>
    </source>
</reference>
<dbReference type="GO" id="GO:0003677">
    <property type="term" value="F:DNA binding"/>
    <property type="evidence" value="ECO:0007669"/>
    <property type="project" value="UniProtKB-UniRule"/>
</dbReference>
<keyword evidence="2" id="KW-0175">Coiled coil</keyword>
<dbReference type="PROSITE" id="PS50118">
    <property type="entry name" value="HMG_BOX_2"/>
    <property type="match status" value="1"/>
</dbReference>
<evidence type="ECO:0000259" key="3">
    <source>
        <dbReference type="PROSITE" id="PS50118"/>
    </source>
</evidence>
<name>A0A0V0QXD5_PSEPJ</name>
<dbReference type="Proteomes" id="UP000054937">
    <property type="component" value="Unassembled WGS sequence"/>
</dbReference>
<evidence type="ECO:0000313" key="4">
    <source>
        <dbReference type="EMBL" id="KRX06991.1"/>
    </source>
</evidence>
<dbReference type="InterPro" id="IPR036910">
    <property type="entry name" value="HMG_box_dom_sf"/>
</dbReference>
<dbReference type="SUPFAM" id="SSF47095">
    <property type="entry name" value="HMG-box"/>
    <property type="match status" value="1"/>
</dbReference>
<keyword evidence="1" id="KW-0539">Nucleus</keyword>
<sequence>MIKKIRNHSKINKPIAPKSPFFQWKSDNWEFYKNQNNPSTPISQLTSIMIKDFTNLPQSKLKYYHDIYEQQKQIYEQQMEKWKQNYNDDIKNEYKELIEKQNKQIKNKPVKNMISQNDDFVQQSFYSQGPSGQQSAKDIKTILQKEYDQLQVDLQTLPKNIKNKLKIYVYNVEKNKYEFQSNIKKPNMHQQEQTLLQFNEIIKSIY</sequence>
<proteinExistence type="predicted"/>
<evidence type="ECO:0000256" key="1">
    <source>
        <dbReference type="PROSITE-ProRule" id="PRU00267"/>
    </source>
</evidence>
<protein>
    <submittedName>
        <fullName evidence="4">High mobility group box domain</fullName>
    </submittedName>
</protein>
<keyword evidence="5" id="KW-1185">Reference proteome</keyword>
<accession>A0A0V0QXD5</accession>
<feature type="coiled-coil region" evidence="2">
    <location>
        <begin position="65"/>
        <end position="107"/>
    </location>
</feature>
<dbReference type="GO" id="GO:0005634">
    <property type="term" value="C:nucleus"/>
    <property type="evidence" value="ECO:0007669"/>
    <property type="project" value="UniProtKB-UniRule"/>
</dbReference>
<dbReference type="Gene3D" id="1.10.30.10">
    <property type="entry name" value="High mobility group box domain"/>
    <property type="match status" value="1"/>
</dbReference>
<dbReference type="AlphaFoldDB" id="A0A0V0QXD5"/>
<gene>
    <name evidence="4" type="ORF">PPERSA_07154</name>
</gene>